<accession>F2DZB9</accession>
<protein>
    <submittedName>
        <fullName evidence="1">Predicted protein</fullName>
    </submittedName>
</protein>
<dbReference type="EMBL" id="AK369239">
    <property type="protein sequence ID" value="BAK00441.1"/>
    <property type="molecule type" value="mRNA"/>
</dbReference>
<reference evidence="1" key="1">
    <citation type="journal article" date="2011" name="Plant Physiol.">
        <title>Comprehensive sequence analysis of 24,783 barley full-length cDNAs derived from 12 clone libraries.</title>
        <authorList>
            <person name="Matsumoto T."/>
            <person name="Tanaka T."/>
            <person name="Sakai H."/>
            <person name="Amano N."/>
            <person name="Kanamori H."/>
            <person name="Kurita K."/>
            <person name="Kikuta A."/>
            <person name="Kamiya K."/>
            <person name="Yamamoto M."/>
            <person name="Ikawa H."/>
            <person name="Fujii N."/>
            <person name="Hori K."/>
            <person name="Itoh T."/>
            <person name="Sato K."/>
        </authorList>
    </citation>
    <scope>NUCLEOTIDE SEQUENCE</scope>
    <source>
        <tissue evidence="1">Shoot and root</tissue>
    </source>
</reference>
<evidence type="ECO:0000313" key="1">
    <source>
        <dbReference type="EMBL" id="BAK00441.1"/>
    </source>
</evidence>
<name>F2DZB9_HORVV</name>
<dbReference type="AlphaFoldDB" id="F2DZB9"/>
<sequence length="68" mass="8221">MCYRLSIQLQITIKFLNHRLILKSKNIILQIRHKLSLLKRQKQIKSNSTYKVRLQLETILNHHSLQDK</sequence>
<proteinExistence type="evidence at transcript level"/>
<organism evidence="1">
    <name type="scientific">Hordeum vulgare subsp. vulgare</name>
    <name type="common">Domesticated barley</name>
    <dbReference type="NCBI Taxonomy" id="112509"/>
    <lineage>
        <taxon>Eukaryota</taxon>
        <taxon>Viridiplantae</taxon>
        <taxon>Streptophyta</taxon>
        <taxon>Embryophyta</taxon>
        <taxon>Tracheophyta</taxon>
        <taxon>Spermatophyta</taxon>
        <taxon>Magnoliopsida</taxon>
        <taxon>Liliopsida</taxon>
        <taxon>Poales</taxon>
        <taxon>Poaceae</taxon>
        <taxon>BOP clade</taxon>
        <taxon>Pooideae</taxon>
        <taxon>Triticodae</taxon>
        <taxon>Triticeae</taxon>
        <taxon>Hordeinae</taxon>
        <taxon>Hordeum</taxon>
    </lineage>
</organism>